<name>A0A183C0W0_GLOPA</name>
<dbReference type="PANTHER" id="PTHR23360:SF5">
    <property type="entry name" value="G-PROTEIN COUPLED RECEPTORS FAMILY 1 PROFILE DOMAIN-CONTAINING PROTEIN"/>
    <property type="match status" value="1"/>
</dbReference>
<evidence type="ECO:0000256" key="1">
    <source>
        <dbReference type="ARBA" id="ARBA00004370"/>
    </source>
</evidence>
<organism evidence="6 7">
    <name type="scientific">Globodera pallida</name>
    <name type="common">Potato cyst nematode worm</name>
    <name type="synonym">Heterodera pallida</name>
    <dbReference type="NCBI Taxonomy" id="36090"/>
    <lineage>
        <taxon>Eukaryota</taxon>
        <taxon>Metazoa</taxon>
        <taxon>Ecdysozoa</taxon>
        <taxon>Nematoda</taxon>
        <taxon>Chromadorea</taxon>
        <taxon>Rhabditida</taxon>
        <taxon>Tylenchina</taxon>
        <taxon>Tylenchomorpha</taxon>
        <taxon>Tylenchoidea</taxon>
        <taxon>Heteroderidae</taxon>
        <taxon>Heteroderinae</taxon>
        <taxon>Globodera</taxon>
    </lineage>
</organism>
<dbReference type="InterPro" id="IPR000276">
    <property type="entry name" value="GPCR_Rhodpsn"/>
</dbReference>
<evidence type="ECO:0000256" key="5">
    <source>
        <dbReference type="SAM" id="Phobius"/>
    </source>
</evidence>
<dbReference type="GO" id="GO:0004930">
    <property type="term" value="F:G protein-coupled receptor activity"/>
    <property type="evidence" value="ECO:0007669"/>
    <property type="project" value="InterPro"/>
</dbReference>
<dbReference type="GO" id="GO:0016020">
    <property type="term" value="C:membrane"/>
    <property type="evidence" value="ECO:0007669"/>
    <property type="project" value="UniProtKB-SubCell"/>
</dbReference>
<dbReference type="WBParaSite" id="GPLIN_000650300">
    <property type="protein sequence ID" value="GPLIN_000650300"/>
    <property type="gene ID" value="GPLIN_000650300"/>
</dbReference>
<accession>A0A183C0W0</accession>
<feature type="transmembrane region" description="Helical" evidence="5">
    <location>
        <begin position="92"/>
        <end position="112"/>
    </location>
</feature>
<keyword evidence="2 5" id="KW-0812">Transmembrane</keyword>
<evidence type="ECO:0000256" key="4">
    <source>
        <dbReference type="ARBA" id="ARBA00023136"/>
    </source>
</evidence>
<evidence type="ECO:0000256" key="2">
    <source>
        <dbReference type="ARBA" id="ARBA00022692"/>
    </source>
</evidence>
<dbReference type="InterPro" id="IPR047130">
    <property type="entry name" value="7TM_GPCR_Srsx_nematod"/>
</dbReference>
<comment type="subcellular location">
    <subcellularLocation>
        <location evidence="1">Membrane</location>
    </subcellularLocation>
</comment>
<keyword evidence="4 5" id="KW-0472">Membrane</keyword>
<feature type="transmembrane region" description="Helical" evidence="5">
    <location>
        <begin position="20"/>
        <end position="45"/>
    </location>
</feature>
<protein>
    <submittedName>
        <fullName evidence="7">G_PROTEIN_RECEP_F1_2 domain-containing protein</fullName>
    </submittedName>
</protein>
<dbReference type="PANTHER" id="PTHR23360">
    <property type="entry name" value="G-PROTEIN COUPLED RECEPTORS FAMILY 1 PROFILE DOMAIN-CONTAINING PROTEIN-RELATED"/>
    <property type="match status" value="1"/>
</dbReference>
<dbReference type="Proteomes" id="UP000050741">
    <property type="component" value="Unassembled WGS sequence"/>
</dbReference>
<reference evidence="7" key="3">
    <citation type="submission" date="2016-06" db="UniProtKB">
        <authorList>
            <consortium name="WormBaseParasite"/>
        </authorList>
    </citation>
    <scope>IDENTIFICATION</scope>
</reference>
<feature type="transmembrane region" description="Helical" evidence="5">
    <location>
        <begin position="218"/>
        <end position="243"/>
    </location>
</feature>
<keyword evidence="3 5" id="KW-1133">Transmembrane helix</keyword>
<feature type="transmembrane region" description="Helical" evidence="5">
    <location>
        <begin position="180"/>
        <end position="206"/>
    </location>
</feature>
<reference evidence="6" key="1">
    <citation type="submission" date="2013-12" db="EMBL/GenBank/DDBJ databases">
        <authorList>
            <person name="Aslett M."/>
        </authorList>
    </citation>
    <scope>NUCLEOTIDE SEQUENCE [LARGE SCALE GENOMIC DNA]</scope>
    <source>
        <strain evidence="6">Lindley</strain>
    </source>
</reference>
<keyword evidence="6" id="KW-1185">Reference proteome</keyword>
<dbReference type="SMART" id="SM01381">
    <property type="entry name" value="7TM_GPCR_Srsx"/>
    <property type="match status" value="1"/>
</dbReference>
<sequence>MFLFKFYELYKNAGLVPLEIAINGIIALICFVGIALNASLVHVTIKTKSLHSQCNVLIALFAFSASFLLIGFTVKFFIFLFGINYISLRSCLGIQLVPIIGSAFTVTLQISIGLDRLCGVTFPFWYNAQDKCVVFKCLMAFCCIMTAIDVFNFYFWMPKLWEMPVMCRLGNPARHPENNYYFNTINLCMYCGEFLCYALIWVVIWCQKTQISENGKRLMISLSVIMAIGLFCYVGNVLFIVLVAPLLGANANEYVASPICCAVFVLAYTSSAPVLYMCSTEYRRAFRNTFWHQEHHQTTPVVDLQKQNNANNRALISSTH</sequence>
<evidence type="ECO:0000256" key="3">
    <source>
        <dbReference type="ARBA" id="ARBA00022989"/>
    </source>
</evidence>
<evidence type="ECO:0000313" key="7">
    <source>
        <dbReference type="WBParaSite" id="GPLIN_000650300"/>
    </source>
</evidence>
<dbReference type="SUPFAM" id="SSF81321">
    <property type="entry name" value="Family A G protein-coupled receptor-like"/>
    <property type="match status" value="1"/>
</dbReference>
<dbReference type="AlphaFoldDB" id="A0A183C0W0"/>
<reference evidence="6" key="2">
    <citation type="submission" date="2014-05" db="EMBL/GenBank/DDBJ databases">
        <title>The genome and life-stage specific transcriptomes of Globodera pallida elucidate key aspects of plant parasitism by a cyst nematode.</title>
        <authorList>
            <person name="Cotton J.A."/>
            <person name="Lilley C.J."/>
            <person name="Jones L.M."/>
            <person name="Kikuchi T."/>
            <person name="Reid A.J."/>
            <person name="Thorpe P."/>
            <person name="Tsai I.J."/>
            <person name="Beasley H."/>
            <person name="Blok V."/>
            <person name="Cock P.J.A."/>
            <person name="Van den Akker S.E."/>
            <person name="Holroyd N."/>
            <person name="Hunt M."/>
            <person name="Mantelin S."/>
            <person name="Naghra H."/>
            <person name="Pain A."/>
            <person name="Palomares-Rius J.E."/>
            <person name="Zarowiecki M."/>
            <person name="Berriman M."/>
            <person name="Jones J.T."/>
            <person name="Urwin P.E."/>
        </authorList>
    </citation>
    <scope>NUCLEOTIDE SEQUENCE [LARGE SCALE GENOMIC DNA]</scope>
    <source>
        <strain evidence="6">Lindley</strain>
    </source>
</reference>
<proteinExistence type="predicted"/>
<feature type="transmembrane region" description="Helical" evidence="5">
    <location>
        <begin position="133"/>
        <end position="156"/>
    </location>
</feature>
<evidence type="ECO:0000313" key="6">
    <source>
        <dbReference type="Proteomes" id="UP000050741"/>
    </source>
</evidence>
<dbReference type="Pfam" id="PF10320">
    <property type="entry name" value="7TM_GPCR_Srsx"/>
    <property type="match status" value="1"/>
</dbReference>
<dbReference type="Gene3D" id="1.20.1070.10">
    <property type="entry name" value="Rhodopsin 7-helix transmembrane proteins"/>
    <property type="match status" value="1"/>
</dbReference>
<feature type="transmembrane region" description="Helical" evidence="5">
    <location>
        <begin position="57"/>
        <end position="86"/>
    </location>
</feature>
<dbReference type="InterPro" id="IPR019424">
    <property type="entry name" value="7TM_GPCR_Srsx"/>
</dbReference>
<dbReference type="CDD" id="cd00637">
    <property type="entry name" value="7tm_classA_rhodopsin-like"/>
    <property type="match status" value="1"/>
</dbReference>
<feature type="transmembrane region" description="Helical" evidence="5">
    <location>
        <begin position="255"/>
        <end position="278"/>
    </location>
</feature>